<evidence type="ECO:0008006" key="4">
    <source>
        <dbReference type="Google" id="ProtNLM"/>
    </source>
</evidence>
<dbReference type="PANTHER" id="PTHR33449">
    <property type="entry name" value="NUCLEOID-ASSOCIATED PROTEIN YBAB"/>
    <property type="match status" value="1"/>
</dbReference>
<dbReference type="Pfam" id="PF02575">
    <property type="entry name" value="YbaB_DNA_bd"/>
    <property type="match status" value="1"/>
</dbReference>
<evidence type="ECO:0000256" key="1">
    <source>
        <dbReference type="ARBA" id="ARBA00023125"/>
    </source>
</evidence>
<dbReference type="PANTHER" id="PTHR33449:SF1">
    <property type="entry name" value="NUCLEOID-ASSOCIATED PROTEIN YBAB"/>
    <property type="match status" value="1"/>
</dbReference>
<dbReference type="PIRSF" id="PIRSF004555">
    <property type="entry name" value="UCP004555"/>
    <property type="match status" value="1"/>
</dbReference>
<dbReference type="InterPro" id="IPR036894">
    <property type="entry name" value="YbaB-like_sf"/>
</dbReference>
<keyword evidence="1" id="KW-0238">DNA-binding</keyword>
<proteinExistence type="inferred from homology"/>
<comment type="caution">
    <text evidence="3">The sequence shown here is derived from an EMBL/GenBank/DDBJ whole genome shotgun (WGS) entry which is preliminary data.</text>
</comment>
<dbReference type="AlphaFoldDB" id="A0A0F9RJ04"/>
<keyword evidence="2" id="KW-0175">Coiled coil</keyword>
<dbReference type="NCBIfam" id="TIGR00103">
    <property type="entry name" value="DNA_YbaB_EbfC"/>
    <property type="match status" value="1"/>
</dbReference>
<dbReference type="EMBL" id="LAZR01002838">
    <property type="protein sequence ID" value="KKN24991.1"/>
    <property type="molecule type" value="Genomic_DNA"/>
</dbReference>
<dbReference type="GO" id="GO:0003677">
    <property type="term" value="F:DNA binding"/>
    <property type="evidence" value="ECO:0007669"/>
    <property type="project" value="UniProtKB-KW"/>
</dbReference>
<dbReference type="InterPro" id="IPR004401">
    <property type="entry name" value="YbaB/EbfC"/>
</dbReference>
<name>A0A0F9RJ04_9ZZZZ</name>
<accession>A0A0F9RJ04</accession>
<reference evidence="3" key="1">
    <citation type="journal article" date="2015" name="Nature">
        <title>Complex archaea that bridge the gap between prokaryotes and eukaryotes.</title>
        <authorList>
            <person name="Spang A."/>
            <person name="Saw J.H."/>
            <person name="Jorgensen S.L."/>
            <person name="Zaremba-Niedzwiedzka K."/>
            <person name="Martijn J."/>
            <person name="Lind A.E."/>
            <person name="van Eijk R."/>
            <person name="Schleper C."/>
            <person name="Guy L."/>
            <person name="Ettema T.J."/>
        </authorList>
    </citation>
    <scope>NUCLEOTIDE SEQUENCE</scope>
</reference>
<dbReference type="GO" id="GO:0005829">
    <property type="term" value="C:cytosol"/>
    <property type="evidence" value="ECO:0007669"/>
    <property type="project" value="TreeGrafter"/>
</dbReference>
<evidence type="ECO:0000313" key="3">
    <source>
        <dbReference type="EMBL" id="KKN24991.1"/>
    </source>
</evidence>
<dbReference type="Gene3D" id="3.30.1310.10">
    <property type="entry name" value="Nucleoid-associated protein YbaB-like domain"/>
    <property type="match status" value="1"/>
</dbReference>
<dbReference type="SUPFAM" id="SSF82607">
    <property type="entry name" value="YbaB-like"/>
    <property type="match status" value="1"/>
</dbReference>
<dbReference type="HAMAP" id="MF_00274">
    <property type="entry name" value="DNA_YbaB_EbfC"/>
    <property type="match status" value="1"/>
</dbReference>
<sequence>MFNPKMMKQMQQMQRQMAQIEEELKGEKVDATAGGGMVKATVSGKQDILEIKINPEAVDPQDVELLEDMVTAAVREAIEKSRELAQQKMGGLTGGMNIPGLM</sequence>
<protein>
    <recommendedName>
        <fullName evidence="4">Nucleoid-associated protein</fullName>
    </recommendedName>
</protein>
<evidence type="ECO:0000256" key="2">
    <source>
        <dbReference type="SAM" id="Coils"/>
    </source>
</evidence>
<feature type="coiled-coil region" evidence="2">
    <location>
        <begin position="3"/>
        <end position="30"/>
    </location>
</feature>
<gene>
    <name evidence="3" type="ORF">LCGC14_0889250</name>
</gene>
<organism evidence="3">
    <name type="scientific">marine sediment metagenome</name>
    <dbReference type="NCBI Taxonomy" id="412755"/>
    <lineage>
        <taxon>unclassified sequences</taxon>
        <taxon>metagenomes</taxon>
        <taxon>ecological metagenomes</taxon>
    </lineage>
</organism>